<dbReference type="Proteomes" id="UP000677228">
    <property type="component" value="Unassembled WGS sequence"/>
</dbReference>
<evidence type="ECO:0000313" key="1">
    <source>
        <dbReference type="EMBL" id="CAF0941862.1"/>
    </source>
</evidence>
<dbReference type="Proteomes" id="UP000681722">
    <property type="component" value="Unassembled WGS sequence"/>
</dbReference>
<proteinExistence type="predicted"/>
<accession>A0A815NKD2</accession>
<dbReference type="EMBL" id="CAJOBA010004571">
    <property type="protein sequence ID" value="CAF3716891.1"/>
    <property type="molecule type" value="Genomic_DNA"/>
</dbReference>
<evidence type="ECO:0000313" key="4">
    <source>
        <dbReference type="EMBL" id="CAF4317084.1"/>
    </source>
</evidence>
<dbReference type="EMBL" id="CAJNOQ010018994">
    <property type="protein sequence ID" value="CAF1440921.1"/>
    <property type="molecule type" value="Genomic_DNA"/>
</dbReference>
<dbReference type="Proteomes" id="UP000682733">
    <property type="component" value="Unassembled WGS sequence"/>
</dbReference>
<gene>
    <name evidence="2" type="ORF">GPM918_LOCUS34370</name>
    <name evidence="1" type="ORF">OVA965_LOCUS11679</name>
    <name evidence="4" type="ORF">SRO942_LOCUS35067</name>
    <name evidence="3" type="ORF">TMI583_LOCUS11683</name>
</gene>
<dbReference type="EMBL" id="CAJOBC010084435">
    <property type="protein sequence ID" value="CAF4317084.1"/>
    <property type="molecule type" value="Genomic_DNA"/>
</dbReference>
<name>A0A815NKD2_9BILA</name>
<protein>
    <submittedName>
        <fullName evidence="2">Uncharacterized protein</fullName>
    </submittedName>
</protein>
<dbReference type="EMBL" id="CAJNOK010004567">
    <property type="protein sequence ID" value="CAF0941862.1"/>
    <property type="molecule type" value="Genomic_DNA"/>
</dbReference>
<dbReference type="Gene3D" id="2.60.40.2970">
    <property type="match status" value="1"/>
</dbReference>
<keyword evidence="5" id="KW-1185">Reference proteome</keyword>
<evidence type="ECO:0000313" key="3">
    <source>
        <dbReference type="EMBL" id="CAF3716891.1"/>
    </source>
</evidence>
<reference evidence="2" key="1">
    <citation type="submission" date="2021-02" db="EMBL/GenBank/DDBJ databases">
        <authorList>
            <person name="Nowell W R."/>
        </authorList>
    </citation>
    <scope>NUCLEOTIDE SEQUENCE</scope>
</reference>
<sequence>MLTPLLHLILHGKKVSYVGPRFKLSAAAVYATISLASGESLNFVVSLSPYYDLRASGAYKIRYQKFVHGVLETHSAAAKATIVSNILTLQVNGVSNAVLEEAARRRLLLSSKKKTAASPRITFSDECTDEQKATIKAAIAQAKEYTKQTQLFLANHILKETAL</sequence>
<dbReference type="AlphaFoldDB" id="A0A815NKD2"/>
<organism evidence="2 5">
    <name type="scientific">Didymodactylos carnosus</name>
    <dbReference type="NCBI Taxonomy" id="1234261"/>
    <lineage>
        <taxon>Eukaryota</taxon>
        <taxon>Metazoa</taxon>
        <taxon>Spiralia</taxon>
        <taxon>Gnathifera</taxon>
        <taxon>Rotifera</taxon>
        <taxon>Eurotatoria</taxon>
        <taxon>Bdelloidea</taxon>
        <taxon>Philodinida</taxon>
        <taxon>Philodinidae</taxon>
        <taxon>Didymodactylos</taxon>
    </lineage>
</organism>
<evidence type="ECO:0000313" key="5">
    <source>
        <dbReference type="Proteomes" id="UP000663829"/>
    </source>
</evidence>
<dbReference type="Proteomes" id="UP000663829">
    <property type="component" value="Unassembled WGS sequence"/>
</dbReference>
<evidence type="ECO:0000313" key="2">
    <source>
        <dbReference type="EMBL" id="CAF1440921.1"/>
    </source>
</evidence>
<comment type="caution">
    <text evidence="2">The sequence shown here is derived from an EMBL/GenBank/DDBJ whole genome shotgun (WGS) entry which is preliminary data.</text>
</comment>